<dbReference type="Proteomes" id="UP001386955">
    <property type="component" value="Unassembled WGS sequence"/>
</dbReference>
<dbReference type="EMBL" id="JAYMYS010000002">
    <property type="protein sequence ID" value="KAK7407262.1"/>
    <property type="molecule type" value="Genomic_DNA"/>
</dbReference>
<dbReference type="AlphaFoldDB" id="A0AAN9T722"/>
<sequence>MEAEKALGHEEYGINSGPHSPLSSTNKASHHVLATRFSLTGSIIHPLSHVPAPHSSTCHSLRTVPLSLGACDRAILTRVRASDLYFAGMWKMWLCEMAYGIWEYDMLILKKSQKLKEVLHFWGEACSVELT</sequence>
<name>A0AAN9T722_PSOTE</name>
<feature type="compositionally biased region" description="Polar residues" evidence="1">
    <location>
        <begin position="17"/>
        <end position="26"/>
    </location>
</feature>
<evidence type="ECO:0000313" key="2">
    <source>
        <dbReference type="EMBL" id="KAK7407262.1"/>
    </source>
</evidence>
<evidence type="ECO:0000313" key="3">
    <source>
        <dbReference type="Proteomes" id="UP001386955"/>
    </source>
</evidence>
<protein>
    <submittedName>
        <fullName evidence="2">Uncharacterized protein</fullName>
    </submittedName>
</protein>
<evidence type="ECO:0000256" key="1">
    <source>
        <dbReference type="SAM" id="MobiDB-lite"/>
    </source>
</evidence>
<comment type="caution">
    <text evidence="2">The sequence shown here is derived from an EMBL/GenBank/DDBJ whole genome shotgun (WGS) entry which is preliminary data.</text>
</comment>
<keyword evidence="3" id="KW-1185">Reference proteome</keyword>
<feature type="compositionally biased region" description="Basic and acidic residues" evidence="1">
    <location>
        <begin position="1"/>
        <end position="12"/>
    </location>
</feature>
<reference evidence="2 3" key="1">
    <citation type="submission" date="2024-01" db="EMBL/GenBank/DDBJ databases">
        <title>The genomes of 5 underutilized Papilionoideae crops provide insights into root nodulation and disease resistanc.</title>
        <authorList>
            <person name="Jiang F."/>
        </authorList>
    </citation>
    <scope>NUCLEOTIDE SEQUENCE [LARGE SCALE GENOMIC DNA]</scope>
    <source>
        <strain evidence="2">DUOXIRENSHENG_FW03</strain>
        <tissue evidence="2">Leaves</tissue>
    </source>
</reference>
<gene>
    <name evidence="2" type="ORF">VNO78_09020</name>
</gene>
<accession>A0AAN9T722</accession>
<organism evidence="2 3">
    <name type="scientific">Psophocarpus tetragonolobus</name>
    <name type="common">Winged bean</name>
    <name type="synonym">Dolichos tetragonolobus</name>
    <dbReference type="NCBI Taxonomy" id="3891"/>
    <lineage>
        <taxon>Eukaryota</taxon>
        <taxon>Viridiplantae</taxon>
        <taxon>Streptophyta</taxon>
        <taxon>Embryophyta</taxon>
        <taxon>Tracheophyta</taxon>
        <taxon>Spermatophyta</taxon>
        <taxon>Magnoliopsida</taxon>
        <taxon>eudicotyledons</taxon>
        <taxon>Gunneridae</taxon>
        <taxon>Pentapetalae</taxon>
        <taxon>rosids</taxon>
        <taxon>fabids</taxon>
        <taxon>Fabales</taxon>
        <taxon>Fabaceae</taxon>
        <taxon>Papilionoideae</taxon>
        <taxon>50 kb inversion clade</taxon>
        <taxon>NPAAA clade</taxon>
        <taxon>indigoferoid/millettioid clade</taxon>
        <taxon>Phaseoleae</taxon>
        <taxon>Psophocarpus</taxon>
    </lineage>
</organism>
<proteinExistence type="predicted"/>
<feature type="region of interest" description="Disordered" evidence="1">
    <location>
        <begin position="1"/>
        <end position="26"/>
    </location>
</feature>